<keyword evidence="3" id="KW-1185">Reference proteome</keyword>
<evidence type="ECO:0000313" key="3">
    <source>
        <dbReference type="Proteomes" id="UP000048926"/>
    </source>
</evidence>
<gene>
    <name evidence="2" type="ORF">LAL4801_03227</name>
</gene>
<reference evidence="3" key="1">
    <citation type="submission" date="2015-07" db="EMBL/GenBank/DDBJ databases">
        <authorList>
            <person name="Rodrigo-Torres Lidia"/>
            <person name="Arahal R.David."/>
        </authorList>
    </citation>
    <scope>NUCLEOTIDE SEQUENCE [LARGE SCALE GENOMIC DNA]</scope>
    <source>
        <strain evidence="3">CECT 4801</strain>
    </source>
</reference>
<dbReference type="PANTHER" id="PTHR37292">
    <property type="entry name" value="VNG6097C"/>
    <property type="match status" value="1"/>
</dbReference>
<evidence type="ECO:0000313" key="2">
    <source>
        <dbReference type="EMBL" id="CTQ44780.1"/>
    </source>
</evidence>
<sequence length="480" mass="54277">MVWRSSGPLLDCYQNIGPHRVSNSSVSPQYLLDGVQRLSTLLGALSPSNTINADADEFSEADDQPPTENYSVHYDFETNDFIREDEVSNKSKKQTLPMDLLLDSVGMLRFQRSLSGTDEEIDELIRSCDKLSAAFREYKLPVIPIVTDDVEMATRTFQRLNSQGKRMSEAHMIHALSWGSEFNLNAKIHETKVAELTDLGWSEMENDILLKACKIALGFGVYSKNADDIGTAFKDRPGVVSDVGKACGKAVGFLVHKCGISRPDLLPYAFQLILLTDAFRVRPDLTNDQKNDLVSWVWTTTYGEYFAGMSGDRVEKARKDLAHGLDTGRWDLTHFDPFEVKALNRKFDFRSVRAKAFSLRLSDISSRATANGNGADLLAEYGRECLLQLLPRINSNKVIYSSYANRFLCDPRQSGVTKDKILSGNLTADEMNNMLINPEMLRMIKDGDHEEFIRLRMNEINCIEEEFYSPHLQVMSIYNW</sequence>
<evidence type="ECO:0000259" key="1">
    <source>
        <dbReference type="Pfam" id="PF03235"/>
    </source>
</evidence>
<dbReference type="InterPro" id="IPR004919">
    <property type="entry name" value="GmrSD_N"/>
</dbReference>
<name>A0A0M6Y7J3_9HYPH</name>
<organism evidence="2 3">
    <name type="scientific">Roseibium aggregatum</name>
    <dbReference type="NCBI Taxonomy" id="187304"/>
    <lineage>
        <taxon>Bacteria</taxon>
        <taxon>Pseudomonadati</taxon>
        <taxon>Pseudomonadota</taxon>
        <taxon>Alphaproteobacteria</taxon>
        <taxon>Hyphomicrobiales</taxon>
        <taxon>Stappiaceae</taxon>
        <taxon>Roseibium</taxon>
    </lineage>
</organism>
<dbReference type="Proteomes" id="UP000048926">
    <property type="component" value="Unassembled WGS sequence"/>
</dbReference>
<dbReference type="Pfam" id="PF03235">
    <property type="entry name" value="GmrSD_N"/>
    <property type="match status" value="1"/>
</dbReference>
<dbReference type="AlphaFoldDB" id="A0A0M6Y7J3"/>
<dbReference type="PANTHER" id="PTHR37292:SF2">
    <property type="entry name" value="DUF262 DOMAIN-CONTAINING PROTEIN"/>
    <property type="match status" value="1"/>
</dbReference>
<feature type="domain" description="GmrSD restriction endonucleases N-terminal" evidence="1">
    <location>
        <begin position="26"/>
        <end position="175"/>
    </location>
</feature>
<protein>
    <recommendedName>
        <fullName evidence="1">GmrSD restriction endonucleases N-terminal domain-containing protein</fullName>
    </recommendedName>
</protein>
<accession>A0A0M6Y7J3</accession>
<proteinExistence type="predicted"/>
<dbReference type="EMBL" id="CXST01000002">
    <property type="protein sequence ID" value="CTQ44780.1"/>
    <property type="molecule type" value="Genomic_DNA"/>
</dbReference>